<dbReference type="PANTHER" id="PTHR13271:SF123">
    <property type="entry name" value="RIBULOSE-1,5-BISPHOSPHATE CARBOXYLASE_OXYGENASE SMALL SUBUNIT N-METHYLTRANSFERASE I-RELATED"/>
    <property type="match status" value="1"/>
</dbReference>
<keyword evidence="1" id="KW-0489">Methyltransferase</keyword>
<keyword evidence="2" id="KW-0808">Transferase</keyword>
<sequence>MRRMRWTAEAKGRQPFPGMAHRGGSLGRGAVSRLPPRPRPWRCIAGVLAISLCLDTGSPRSAWVPGRVACSRAGGAAGPRGGSVRRGATDDLEDVVLVPMEKEALSMDDFMPEVQPPVELPRDRFPGTGLSGGGGETLRPRGGGGGGSAGTSRSTLDAAASRLLAGPGPAGGGASDGPQASGRPKRWLAGRGSAKRRKLEENSRLQAWLVSNGVWVSDKADWGQSASGVSMAIETREVTENEMSGRGLVASRDINLYEELARVPLRLLLTRDSAREKFGAERIPEGISEYAAIALQLISERYQEQESFWGPYLAVLPSVEEVGASFAWPEEELHGLLTGSPLLNMSLFLKAKVRDEFRGLQEGLMAEHPGTFPADVFTLDRYVWAYAVLFSRAVRLDFPDSEEFVALVPYIDLINHNPTSETYITGISEGVELPLGINEKEKYIVVRADRYYNKYEQIYISYGPKSNAQLLMLYGFCLERNTQDFLEVAVAHLLDASPLAEAKKRLLDARQLERVAFPLYRDRFTNEMMQFLRLLVLQPEDLSLQDWSDASVDAALAKLDFTSAFGELSERRALLCLKGICEELAAGYPTTLEEDEVLVQDRAMFELLPRNQRHSIRVRYAEKLILRNTVSTLNRVMNNLGRLTEIQEEKSRKKRSMQETFWGRLGMEFDPAIKATNIEELMKELDI</sequence>
<feature type="compositionally biased region" description="Low complexity" evidence="4">
    <location>
        <begin position="150"/>
        <end position="167"/>
    </location>
</feature>
<dbReference type="PANTHER" id="PTHR13271">
    <property type="entry name" value="UNCHARACTERIZED PUTATIVE METHYLTRANSFERASE"/>
    <property type="match status" value="1"/>
</dbReference>
<keyword evidence="3" id="KW-0949">S-adenosyl-L-methionine</keyword>
<dbReference type="SUPFAM" id="SSF81822">
    <property type="entry name" value="RuBisCo LSMT C-terminal, substrate-binding domain"/>
    <property type="match status" value="1"/>
</dbReference>
<dbReference type="InterPro" id="IPR050600">
    <property type="entry name" value="SETD3_SETD6_MTase"/>
</dbReference>
<feature type="domain" description="SET" evidence="5">
    <location>
        <begin position="234"/>
        <end position="463"/>
    </location>
</feature>
<feature type="compositionally biased region" description="Basic residues" evidence="4">
    <location>
        <begin position="183"/>
        <end position="195"/>
    </location>
</feature>
<dbReference type="EMBL" id="HBNR01079905">
    <property type="protein sequence ID" value="CAE4656760.1"/>
    <property type="molecule type" value="Transcribed_RNA"/>
</dbReference>
<organism evidence="6">
    <name type="scientific">Alexandrium monilatum</name>
    <dbReference type="NCBI Taxonomy" id="311494"/>
    <lineage>
        <taxon>Eukaryota</taxon>
        <taxon>Sar</taxon>
        <taxon>Alveolata</taxon>
        <taxon>Dinophyceae</taxon>
        <taxon>Gonyaulacales</taxon>
        <taxon>Pyrocystaceae</taxon>
        <taxon>Alexandrium</taxon>
    </lineage>
</organism>
<dbReference type="Gene3D" id="3.90.1420.10">
    <property type="entry name" value="Rubisco LSMT, substrate-binding domain"/>
    <property type="match status" value="1"/>
</dbReference>
<gene>
    <name evidence="6" type="ORF">AMON00008_LOCUS57054</name>
</gene>
<dbReference type="GO" id="GO:0016279">
    <property type="term" value="F:protein-lysine N-methyltransferase activity"/>
    <property type="evidence" value="ECO:0007669"/>
    <property type="project" value="InterPro"/>
</dbReference>
<feature type="compositionally biased region" description="Gly residues" evidence="4">
    <location>
        <begin position="129"/>
        <end position="149"/>
    </location>
</feature>
<feature type="region of interest" description="Disordered" evidence="4">
    <location>
        <begin position="113"/>
        <end position="195"/>
    </location>
</feature>
<dbReference type="GO" id="GO:0032259">
    <property type="term" value="P:methylation"/>
    <property type="evidence" value="ECO:0007669"/>
    <property type="project" value="UniProtKB-KW"/>
</dbReference>
<dbReference type="AlphaFoldDB" id="A0A7S4SV47"/>
<protein>
    <recommendedName>
        <fullName evidence="5">SET domain-containing protein</fullName>
    </recommendedName>
</protein>
<dbReference type="Pfam" id="PF00856">
    <property type="entry name" value="SET"/>
    <property type="match status" value="1"/>
</dbReference>
<feature type="compositionally biased region" description="Basic and acidic residues" evidence="4">
    <location>
        <begin position="1"/>
        <end position="12"/>
    </location>
</feature>
<dbReference type="InterPro" id="IPR001214">
    <property type="entry name" value="SET_dom"/>
</dbReference>
<dbReference type="Pfam" id="PF09273">
    <property type="entry name" value="Rubis-subs-bind"/>
    <property type="match status" value="1"/>
</dbReference>
<accession>A0A7S4SV47</accession>
<evidence type="ECO:0000256" key="2">
    <source>
        <dbReference type="ARBA" id="ARBA00022679"/>
    </source>
</evidence>
<evidence type="ECO:0000259" key="5">
    <source>
        <dbReference type="PROSITE" id="PS50280"/>
    </source>
</evidence>
<dbReference type="SUPFAM" id="SSF82199">
    <property type="entry name" value="SET domain"/>
    <property type="match status" value="1"/>
</dbReference>
<dbReference type="InterPro" id="IPR036464">
    <property type="entry name" value="Rubisco_LSMT_subst-bd_sf"/>
</dbReference>
<reference evidence="6" key="1">
    <citation type="submission" date="2021-01" db="EMBL/GenBank/DDBJ databases">
        <authorList>
            <person name="Corre E."/>
            <person name="Pelletier E."/>
            <person name="Niang G."/>
            <person name="Scheremetjew M."/>
            <person name="Finn R."/>
            <person name="Kale V."/>
            <person name="Holt S."/>
            <person name="Cochrane G."/>
            <person name="Meng A."/>
            <person name="Brown T."/>
            <person name="Cohen L."/>
        </authorList>
    </citation>
    <scope>NUCLEOTIDE SEQUENCE</scope>
    <source>
        <strain evidence="6">CCMP3105</strain>
    </source>
</reference>
<dbReference type="InterPro" id="IPR046341">
    <property type="entry name" value="SET_dom_sf"/>
</dbReference>
<dbReference type="Gene3D" id="3.90.1410.10">
    <property type="entry name" value="set domain protein methyltransferase, domain 1"/>
    <property type="match status" value="1"/>
</dbReference>
<dbReference type="PROSITE" id="PS50280">
    <property type="entry name" value="SET"/>
    <property type="match status" value="1"/>
</dbReference>
<dbReference type="InterPro" id="IPR044431">
    <property type="entry name" value="SET_RBCMT"/>
</dbReference>
<evidence type="ECO:0000256" key="3">
    <source>
        <dbReference type="ARBA" id="ARBA00022691"/>
    </source>
</evidence>
<proteinExistence type="predicted"/>
<evidence type="ECO:0000313" key="6">
    <source>
        <dbReference type="EMBL" id="CAE4656760.1"/>
    </source>
</evidence>
<dbReference type="InterPro" id="IPR015353">
    <property type="entry name" value="Rubisco_LSMT_subst-bd"/>
</dbReference>
<name>A0A7S4SV47_9DINO</name>
<evidence type="ECO:0000256" key="1">
    <source>
        <dbReference type="ARBA" id="ARBA00022603"/>
    </source>
</evidence>
<feature type="region of interest" description="Disordered" evidence="4">
    <location>
        <begin position="1"/>
        <end position="33"/>
    </location>
</feature>
<dbReference type="CDD" id="cd19179">
    <property type="entry name" value="SET_RBCMT"/>
    <property type="match status" value="1"/>
</dbReference>
<evidence type="ECO:0000256" key="4">
    <source>
        <dbReference type="SAM" id="MobiDB-lite"/>
    </source>
</evidence>